<dbReference type="InterPro" id="IPR024775">
    <property type="entry name" value="DinB-like"/>
</dbReference>
<feature type="domain" description="DinB-like" evidence="1">
    <location>
        <begin position="13"/>
        <end position="175"/>
    </location>
</feature>
<proteinExistence type="predicted"/>
<gene>
    <name evidence="2" type="ORF">EPA93_04810</name>
</gene>
<evidence type="ECO:0000259" key="1">
    <source>
        <dbReference type="Pfam" id="PF12867"/>
    </source>
</evidence>
<dbReference type="Proteomes" id="UP000290365">
    <property type="component" value="Chromosome"/>
</dbReference>
<evidence type="ECO:0000313" key="3">
    <source>
        <dbReference type="Proteomes" id="UP000290365"/>
    </source>
</evidence>
<organism evidence="2 3">
    <name type="scientific">Ktedonosporobacter rubrisoli</name>
    <dbReference type="NCBI Taxonomy" id="2509675"/>
    <lineage>
        <taxon>Bacteria</taxon>
        <taxon>Bacillati</taxon>
        <taxon>Chloroflexota</taxon>
        <taxon>Ktedonobacteria</taxon>
        <taxon>Ktedonobacterales</taxon>
        <taxon>Ktedonosporobacteraceae</taxon>
        <taxon>Ktedonosporobacter</taxon>
    </lineage>
</organism>
<accession>A0A4P6JL19</accession>
<dbReference type="InterPro" id="IPR034660">
    <property type="entry name" value="DinB/YfiT-like"/>
</dbReference>
<dbReference type="OrthoDB" id="5022306at2"/>
<dbReference type="Pfam" id="PF12867">
    <property type="entry name" value="DinB_2"/>
    <property type="match status" value="1"/>
</dbReference>
<dbReference type="RefSeq" id="WP_129885955.1">
    <property type="nucleotide sequence ID" value="NZ_CP035758.1"/>
</dbReference>
<sequence>MSLPARLAPFLKQFDYGRERLITRLHDLSDDEYLWEPMPGCWSIHPREQSQASTPFGRGDWVMDFAQPEPVPPPVTTIAWRMCHLTNGFLHRADYVVGTASLAWDDYAIAPTAQAAIASLNDAALKWRSALSSATETALDQIGYSKYPWGLDRRLPFLEIVWWVNQELLSHGAEIALLRDLYRANLKNEGEE</sequence>
<dbReference type="KEGG" id="kbs:EPA93_04810"/>
<name>A0A4P6JL19_KTERU</name>
<dbReference type="SUPFAM" id="SSF109854">
    <property type="entry name" value="DinB/YfiT-like putative metalloenzymes"/>
    <property type="match status" value="2"/>
</dbReference>
<protein>
    <submittedName>
        <fullName evidence="2">DinB family protein</fullName>
    </submittedName>
</protein>
<dbReference type="EMBL" id="CP035758">
    <property type="protein sequence ID" value="QBD75356.1"/>
    <property type="molecule type" value="Genomic_DNA"/>
</dbReference>
<reference evidence="2 3" key="1">
    <citation type="submission" date="2019-01" db="EMBL/GenBank/DDBJ databases">
        <title>Ktedonosporobacter rubrisoli SCAWS-G2.</title>
        <authorList>
            <person name="Huang Y."/>
            <person name="Yan B."/>
        </authorList>
    </citation>
    <scope>NUCLEOTIDE SEQUENCE [LARGE SCALE GENOMIC DNA]</scope>
    <source>
        <strain evidence="2 3">SCAWS-G2</strain>
    </source>
</reference>
<evidence type="ECO:0000313" key="2">
    <source>
        <dbReference type="EMBL" id="QBD75356.1"/>
    </source>
</evidence>
<keyword evidence="3" id="KW-1185">Reference proteome</keyword>
<dbReference type="AlphaFoldDB" id="A0A4P6JL19"/>